<name>A0A0E1X6M4_STAAU</name>
<proteinExistence type="inferred from homology"/>
<dbReference type="HOGENOM" id="CLU_159890_2_1_9"/>
<dbReference type="HAMAP" id="MF_01126">
    <property type="entry name" value="UPF0298"/>
    <property type="match status" value="1"/>
</dbReference>
<comment type="caution">
    <text evidence="3">The sequence shown here is derived from an EMBL/GenBank/DDBJ whole genome shotgun (WGS) entry which is preliminary data.</text>
</comment>
<dbReference type="EMBL" id="ACJA02000004">
    <property type="protein sequence ID" value="EFH95039.1"/>
    <property type="molecule type" value="Genomic_DNA"/>
</dbReference>
<comment type="similarity">
    <text evidence="2">Belongs to the UPF0298 family.</text>
</comment>
<dbReference type="AlphaFoldDB" id="A0A0E1X6M4"/>
<comment type="subcellular location">
    <subcellularLocation>
        <location evidence="2">Cytoplasm</location>
    </subcellularLocation>
</comment>
<evidence type="ECO:0000256" key="1">
    <source>
        <dbReference type="ARBA" id="ARBA00022490"/>
    </source>
</evidence>
<dbReference type="InterPro" id="IPR016979">
    <property type="entry name" value="DUF2129"/>
</dbReference>
<evidence type="ECO:0000313" key="3">
    <source>
        <dbReference type="EMBL" id="EFH95039.1"/>
    </source>
</evidence>
<dbReference type="SMR" id="A0A0E1X6M4"/>
<keyword evidence="1 2" id="KW-0963">Cytoplasm</keyword>
<protein>
    <recommendedName>
        <fullName evidence="2">UPF0298 protein HMPREF0769_12660</fullName>
    </recommendedName>
</protein>
<evidence type="ECO:0000313" key="4">
    <source>
        <dbReference type="Proteomes" id="UP000003455"/>
    </source>
</evidence>
<accession>A0A0E1X6M4</accession>
<dbReference type="GO" id="GO:0005737">
    <property type="term" value="C:cytoplasm"/>
    <property type="evidence" value="ECO:0007669"/>
    <property type="project" value="UniProtKB-SubCell"/>
</dbReference>
<dbReference type="Proteomes" id="UP000003455">
    <property type="component" value="Chromosome"/>
</dbReference>
<dbReference type="RefSeq" id="WP_001049150.1">
    <property type="nucleotide sequence ID" value="NZ_CM000952.1"/>
</dbReference>
<reference evidence="3 4" key="1">
    <citation type="submission" date="2010-05" db="EMBL/GenBank/DDBJ databases">
        <authorList>
            <person name="Muzny D."/>
            <person name="Qin X."/>
            <person name="Buhay C."/>
            <person name="Dugan-Rocha S."/>
            <person name="Ding Y."/>
            <person name="Chen G."/>
            <person name="Hawes A."/>
            <person name="Holder M."/>
            <person name="Jhangiani S."/>
            <person name="Johnson A."/>
            <person name="Khan Z."/>
            <person name="Li Z."/>
            <person name="Liu W."/>
            <person name="Liu X."/>
            <person name="Perez L."/>
            <person name="Shen H."/>
            <person name="Wang Q."/>
            <person name="Watt J."/>
            <person name="Xi L."/>
            <person name="Xin Y."/>
            <person name="Zhou J."/>
            <person name="Deng J."/>
            <person name="Jiang H."/>
            <person name="Liu Y."/>
            <person name="Qu J."/>
            <person name="Song X.-Z."/>
            <person name="Zhang L."/>
            <person name="Villasana D."/>
            <person name="Johnson A."/>
            <person name="Liu J."/>
            <person name="Liyanage D."/>
            <person name="Lorensuhewa L."/>
            <person name="Robinson T."/>
            <person name="Song A."/>
            <person name="Song B.-B."/>
            <person name="Dinh H."/>
            <person name="Thornton R."/>
            <person name="Coyle M."/>
            <person name="Francisco L."/>
            <person name="Jackson L."/>
            <person name="Javaid M."/>
            <person name="Korchina V."/>
            <person name="Kovar C."/>
            <person name="Mata R."/>
            <person name="Mathew T."/>
            <person name="Ngo R."/>
            <person name="Nguyen L."/>
            <person name="Nguyen N."/>
            <person name="Okwuonu G."/>
            <person name="Ongeri F."/>
            <person name="Pham C."/>
            <person name="Simmons D."/>
            <person name="Wilczek-Boney K."/>
            <person name="Hale W."/>
            <person name="Jakkamsetti A."/>
            <person name="Pham P."/>
            <person name="Ruth R."/>
            <person name="San Lucas F."/>
            <person name="Warren J."/>
            <person name="Zhang J."/>
            <person name="Zhao Z."/>
            <person name="Zhou C."/>
            <person name="Zhu D."/>
            <person name="Lee S."/>
            <person name="Bess C."/>
            <person name="Blankenburg K."/>
            <person name="Forbes L."/>
            <person name="Fu Q."/>
            <person name="Gubbala S."/>
            <person name="Hirani K."/>
            <person name="Jayaseelan J.C."/>
            <person name="Lara F."/>
            <person name="Munidasa M."/>
            <person name="Palculict T."/>
            <person name="Patil S."/>
            <person name="Pu L.-L."/>
            <person name="Saada N."/>
            <person name="Tang L."/>
            <person name="Weissenberger G."/>
            <person name="Zhu Y."/>
            <person name="Hemphill L."/>
            <person name="Shang Y."/>
            <person name="Youmans B."/>
            <person name="Ayvaz T."/>
            <person name="Ross M."/>
            <person name="Santibanez J."/>
            <person name="Aqrawi P."/>
            <person name="Gross S."/>
            <person name="Joshi V."/>
            <person name="Fowler G."/>
            <person name="Nazareth L."/>
            <person name="Reid J."/>
            <person name="Worley K."/>
            <person name="Petrosino J."/>
            <person name="Highlander S."/>
            <person name="Gibbs R."/>
        </authorList>
    </citation>
    <scope>NUCLEOTIDE SEQUENCE [LARGE SCALE GENOMIC DNA]</scope>
    <source>
        <strain evidence="3 4">MN8</strain>
    </source>
</reference>
<gene>
    <name evidence="3" type="ORF">HMPREF0769_12660</name>
</gene>
<dbReference type="Pfam" id="PF09902">
    <property type="entry name" value="DUF2129"/>
    <property type="match status" value="1"/>
</dbReference>
<organism evidence="3 4">
    <name type="scientific">Staphylococcus aureus subsp. aureus MN8</name>
    <dbReference type="NCBI Taxonomy" id="548470"/>
    <lineage>
        <taxon>Bacteria</taxon>
        <taxon>Bacillati</taxon>
        <taxon>Bacillota</taxon>
        <taxon>Bacilli</taxon>
        <taxon>Bacillales</taxon>
        <taxon>Staphylococcaceae</taxon>
        <taxon>Staphylococcus</taxon>
    </lineage>
</organism>
<dbReference type="PIRSF" id="PIRSF031653">
    <property type="entry name" value="UCP031653"/>
    <property type="match status" value="1"/>
</dbReference>
<sequence>MNLIPRTSIVVYLKHMKHERQIRKYGHIVHSNRDRKFVIMYVNEQDVDQIVHKLMQLKYVRHIDGSPYKYLKKTYEKEKHEIYN</sequence>
<evidence type="ECO:0000256" key="2">
    <source>
        <dbReference type="HAMAP-Rule" id="MF_01126"/>
    </source>
</evidence>